<proteinExistence type="predicted"/>
<evidence type="ECO:0000259" key="2">
    <source>
        <dbReference type="Pfam" id="PF17667"/>
    </source>
</evidence>
<comment type="caution">
    <text evidence="3">The sequence shown here is derived from an EMBL/GenBank/DDBJ whole genome shotgun (WGS) entry which is preliminary data.</text>
</comment>
<dbReference type="InterPro" id="IPR040976">
    <property type="entry name" value="Pkinase_fungal"/>
</dbReference>
<name>A0A9P5U2E1_9AGAR</name>
<dbReference type="PANTHER" id="PTHR38248">
    <property type="entry name" value="FUNK1 6"/>
    <property type="match status" value="1"/>
</dbReference>
<evidence type="ECO:0000313" key="3">
    <source>
        <dbReference type="EMBL" id="KAF9064560.1"/>
    </source>
</evidence>
<feature type="compositionally biased region" description="Polar residues" evidence="1">
    <location>
        <begin position="349"/>
        <end position="364"/>
    </location>
</feature>
<dbReference type="OrthoDB" id="3260094at2759"/>
<accession>A0A9P5U2E1</accession>
<feature type="compositionally biased region" description="Polar residues" evidence="1">
    <location>
        <begin position="88"/>
        <end position="98"/>
    </location>
</feature>
<dbReference type="PANTHER" id="PTHR38248:SF2">
    <property type="entry name" value="FUNK1 11"/>
    <property type="match status" value="1"/>
</dbReference>
<dbReference type="InterPro" id="IPR011009">
    <property type="entry name" value="Kinase-like_dom_sf"/>
</dbReference>
<organism evidence="3 4">
    <name type="scientific">Rhodocollybia butyracea</name>
    <dbReference type="NCBI Taxonomy" id="206335"/>
    <lineage>
        <taxon>Eukaryota</taxon>
        <taxon>Fungi</taxon>
        <taxon>Dikarya</taxon>
        <taxon>Basidiomycota</taxon>
        <taxon>Agaricomycotina</taxon>
        <taxon>Agaricomycetes</taxon>
        <taxon>Agaricomycetidae</taxon>
        <taxon>Agaricales</taxon>
        <taxon>Marasmiineae</taxon>
        <taxon>Omphalotaceae</taxon>
        <taxon>Rhodocollybia</taxon>
    </lineage>
</organism>
<gene>
    <name evidence="3" type="ORF">BDP27DRAFT_1333427</name>
</gene>
<sequence length="587" mass="65500">MRDIGNSIPEVALQSMFTALLPAVPGLEDVCKLVADGHVNHAGWTHHIHPSTSNLREPQAFEKLIDIFNIIHASRHISYKKTVNLTMSGDTSPLSSRENTSRPDGFGSAILPPSGSISRDPDDWFSICWALEVKKVDKEANRFDDFQKIIWSLHHIMRNDARRRFAFGLTIEDTTVRLWHHDRDTLVCSTQFDLHANLKELVHVLLELGSASHTDMGFDETIQLSVTYEIDVLDETGSMRTFVTISVLTDHGTNAVFGRATRVWKVFEKDCWVQPDCRLEHVSLAGIRTQLKDDPRLKHFLTVITAGVVLAPTVDEAKKVMVKPDNTKEVIRREQELSVVRLMPIKATATTQRPDTGSSKTTPRTGVLKSVGGVPDAHPGIQKGFRKNENPDDHQRCHYRIVFAEIGKAVVSMSSYKDMFLAVEGALTGISAMHDAGYLHRDGSAGNALLVDRGSGPVGVIIDLEYAINFLDESSPHDTRTRFYPSKLRRNTTTTSICKRRPLSEGQGSIYCFAKMVSTILSNFGGFAYGFYSTWSRARRTISRLSFAASYQGLFDTTGHSLCVPQCGQILWLSKTRSPNFRELASL</sequence>
<evidence type="ECO:0000256" key="1">
    <source>
        <dbReference type="SAM" id="MobiDB-lite"/>
    </source>
</evidence>
<protein>
    <recommendedName>
        <fullName evidence="2">Fungal-type protein kinase domain-containing protein</fullName>
    </recommendedName>
</protein>
<reference evidence="3" key="1">
    <citation type="submission" date="2020-11" db="EMBL/GenBank/DDBJ databases">
        <authorList>
            <consortium name="DOE Joint Genome Institute"/>
            <person name="Ahrendt S."/>
            <person name="Riley R."/>
            <person name="Andreopoulos W."/>
            <person name="Labutti K."/>
            <person name="Pangilinan J."/>
            <person name="Ruiz-Duenas F.J."/>
            <person name="Barrasa J.M."/>
            <person name="Sanchez-Garcia M."/>
            <person name="Camarero S."/>
            <person name="Miyauchi S."/>
            <person name="Serrano A."/>
            <person name="Linde D."/>
            <person name="Babiker R."/>
            <person name="Drula E."/>
            <person name="Ayuso-Fernandez I."/>
            <person name="Pacheco R."/>
            <person name="Padilla G."/>
            <person name="Ferreira P."/>
            <person name="Barriuso J."/>
            <person name="Kellner H."/>
            <person name="Castanera R."/>
            <person name="Alfaro M."/>
            <person name="Ramirez L."/>
            <person name="Pisabarro A.G."/>
            <person name="Kuo A."/>
            <person name="Tritt A."/>
            <person name="Lipzen A."/>
            <person name="He G."/>
            <person name="Yan M."/>
            <person name="Ng V."/>
            <person name="Cullen D."/>
            <person name="Martin F."/>
            <person name="Rosso M.-N."/>
            <person name="Henrissat B."/>
            <person name="Hibbett D."/>
            <person name="Martinez A.T."/>
            <person name="Grigoriev I.V."/>
        </authorList>
    </citation>
    <scope>NUCLEOTIDE SEQUENCE</scope>
    <source>
        <strain evidence="3">AH 40177</strain>
    </source>
</reference>
<feature type="domain" description="Fungal-type protein kinase" evidence="2">
    <location>
        <begin position="119"/>
        <end position="478"/>
    </location>
</feature>
<evidence type="ECO:0000313" key="4">
    <source>
        <dbReference type="Proteomes" id="UP000772434"/>
    </source>
</evidence>
<keyword evidence="4" id="KW-1185">Reference proteome</keyword>
<dbReference type="Proteomes" id="UP000772434">
    <property type="component" value="Unassembled WGS sequence"/>
</dbReference>
<dbReference type="Pfam" id="PF17667">
    <property type="entry name" value="Pkinase_fungal"/>
    <property type="match status" value="1"/>
</dbReference>
<feature type="region of interest" description="Disordered" evidence="1">
    <location>
        <begin position="88"/>
        <end position="107"/>
    </location>
</feature>
<dbReference type="AlphaFoldDB" id="A0A9P5U2E1"/>
<feature type="region of interest" description="Disordered" evidence="1">
    <location>
        <begin position="349"/>
        <end position="373"/>
    </location>
</feature>
<dbReference type="EMBL" id="JADNRY010000121">
    <property type="protein sequence ID" value="KAF9064560.1"/>
    <property type="molecule type" value="Genomic_DNA"/>
</dbReference>
<dbReference type="SUPFAM" id="SSF56112">
    <property type="entry name" value="Protein kinase-like (PK-like)"/>
    <property type="match status" value="1"/>
</dbReference>